<dbReference type="InterPro" id="IPR000086">
    <property type="entry name" value="NUDIX_hydrolase_dom"/>
</dbReference>
<proteinExistence type="predicted"/>
<protein>
    <submittedName>
        <fullName evidence="4">ADP-ribose pyrophosphatase YjhB, NUDIX family</fullName>
    </submittedName>
</protein>
<evidence type="ECO:0000259" key="3">
    <source>
        <dbReference type="PROSITE" id="PS51462"/>
    </source>
</evidence>
<evidence type="ECO:0000313" key="5">
    <source>
        <dbReference type="Proteomes" id="UP000199427"/>
    </source>
</evidence>
<dbReference type="Pfam" id="PF00293">
    <property type="entry name" value="NUDIX"/>
    <property type="match status" value="1"/>
</dbReference>
<dbReference type="GO" id="GO:0016787">
    <property type="term" value="F:hydrolase activity"/>
    <property type="evidence" value="ECO:0007669"/>
    <property type="project" value="UniProtKB-KW"/>
</dbReference>
<dbReference type="RefSeq" id="WP_091773487.1">
    <property type="nucleotide sequence ID" value="NZ_FOES01000013.1"/>
</dbReference>
<keyword evidence="5" id="KW-1185">Reference proteome</keyword>
<dbReference type="STRING" id="571933.SAMN05216362_11361"/>
<keyword evidence="2" id="KW-0378">Hydrolase</keyword>
<reference evidence="4 5" key="1">
    <citation type="submission" date="2016-10" db="EMBL/GenBank/DDBJ databases">
        <authorList>
            <person name="de Groot N.N."/>
        </authorList>
    </citation>
    <scope>NUCLEOTIDE SEQUENCE [LARGE SCALE GENOMIC DNA]</scope>
    <source>
        <strain evidence="4 5">DSM 21633</strain>
    </source>
</reference>
<feature type="domain" description="Nudix hydrolase" evidence="3">
    <location>
        <begin position="1"/>
        <end position="134"/>
    </location>
</feature>
<dbReference type="CDD" id="cd18880">
    <property type="entry name" value="NUDIX_ADPRase"/>
    <property type="match status" value="1"/>
</dbReference>
<dbReference type="OrthoDB" id="65827at2"/>
<gene>
    <name evidence="4" type="ORF">SAMN05216362_11361</name>
</gene>
<dbReference type="Proteomes" id="UP000199427">
    <property type="component" value="Unassembled WGS sequence"/>
</dbReference>
<dbReference type="PANTHER" id="PTHR43046">
    <property type="entry name" value="GDP-MANNOSE MANNOSYL HYDROLASE"/>
    <property type="match status" value="1"/>
</dbReference>
<dbReference type="PANTHER" id="PTHR43046:SF14">
    <property type="entry name" value="MUTT_NUDIX FAMILY PROTEIN"/>
    <property type="match status" value="1"/>
</dbReference>
<organism evidence="4 5">
    <name type="scientific">Piscibacillus halophilus</name>
    <dbReference type="NCBI Taxonomy" id="571933"/>
    <lineage>
        <taxon>Bacteria</taxon>
        <taxon>Bacillati</taxon>
        <taxon>Bacillota</taxon>
        <taxon>Bacilli</taxon>
        <taxon>Bacillales</taxon>
        <taxon>Bacillaceae</taxon>
        <taxon>Piscibacillus</taxon>
    </lineage>
</organism>
<dbReference type="Gene3D" id="3.90.79.10">
    <property type="entry name" value="Nucleoside Triphosphate Pyrophosphohydrolase"/>
    <property type="match status" value="1"/>
</dbReference>
<accession>A0A1H9FYN5</accession>
<dbReference type="SUPFAM" id="SSF55811">
    <property type="entry name" value="Nudix"/>
    <property type="match status" value="1"/>
</dbReference>
<dbReference type="AlphaFoldDB" id="A0A1H9FYN5"/>
<comment type="cofactor">
    <cofactor evidence="1">
        <name>Mg(2+)</name>
        <dbReference type="ChEBI" id="CHEBI:18420"/>
    </cofactor>
</comment>
<dbReference type="EMBL" id="FOES01000013">
    <property type="protein sequence ID" value="SEQ42976.1"/>
    <property type="molecule type" value="Genomic_DNA"/>
</dbReference>
<evidence type="ECO:0000313" key="4">
    <source>
        <dbReference type="EMBL" id="SEQ42976.1"/>
    </source>
</evidence>
<name>A0A1H9FYN5_9BACI</name>
<dbReference type="PROSITE" id="PS51462">
    <property type="entry name" value="NUDIX"/>
    <property type="match status" value="1"/>
</dbReference>
<evidence type="ECO:0000256" key="2">
    <source>
        <dbReference type="ARBA" id="ARBA00022801"/>
    </source>
</evidence>
<sequence>MHIRNSIKAIIIQNHHILLTKNNDGHEFYLCPGGGQDFAESFHETLKRECLEEAGAKVDAGELLFVREYIEDRDGKPGQHAVECYFHCHLLDSQLLEPTEPDKYQVDVEWVPFERLELIHMYPTKLKDYLLQYIKGEPSPVYLGNIN</sequence>
<dbReference type="InterPro" id="IPR015797">
    <property type="entry name" value="NUDIX_hydrolase-like_dom_sf"/>
</dbReference>
<evidence type="ECO:0000256" key="1">
    <source>
        <dbReference type="ARBA" id="ARBA00001946"/>
    </source>
</evidence>